<organism evidence="2 3">
    <name type="scientific">Mesomycoplasma ovipneumoniae</name>
    <dbReference type="NCBI Taxonomy" id="29562"/>
    <lineage>
        <taxon>Bacteria</taxon>
        <taxon>Bacillati</taxon>
        <taxon>Mycoplasmatota</taxon>
        <taxon>Mycoplasmoidales</taxon>
        <taxon>Metamycoplasmataceae</taxon>
        <taxon>Mesomycoplasma</taxon>
    </lineage>
</organism>
<dbReference type="EMBL" id="JAWPFQ010000031">
    <property type="protein sequence ID" value="MDW2916667.1"/>
    <property type="molecule type" value="Genomic_DNA"/>
</dbReference>
<reference evidence="2" key="1">
    <citation type="submission" date="2023-10" db="EMBL/GenBank/DDBJ databases">
        <title>Genome sequences of Myoplasma ovipneumoniae isolated from sheep.</title>
        <authorList>
            <person name="Spergser J."/>
        </authorList>
    </citation>
    <scope>NUCLEOTIDE SEQUENCE</scope>
    <source>
        <strain evidence="2">5474_3</strain>
    </source>
</reference>
<evidence type="ECO:0000313" key="2">
    <source>
        <dbReference type="EMBL" id="MDW2916667.1"/>
    </source>
</evidence>
<evidence type="ECO:0000313" key="3">
    <source>
        <dbReference type="Proteomes" id="UP001287983"/>
    </source>
</evidence>
<feature type="compositionally biased region" description="Low complexity" evidence="1">
    <location>
        <begin position="170"/>
        <end position="186"/>
    </location>
</feature>
<proteinExistence type="predicted"/>
<accession>A0AAP5Y2Y6</accession>
<gene>
    <name evidence="2" type="ORF">R7W55_03425</name>
</gene>
<sequence length="563" mass="63255">MPVKQHSNSGSGGKQDTIYFAPLNVPVSLEAAWSHPLRYDYYEGEQVYVRFNQEAGTAITEDWLKKNLKVQLIPHQTHGNTNVANQQPVEKDLSTVTTYQPKPKGQFNNDVVLSDLKWDPQRLTATFKLQPKTLKSIVGAQIKVTMKDINNYQIDPSKDDQTKGSGSGTQGTQPSGQSTTSQPKPQSITFRLQSSAAIVTPTNVDYMNPGLIGFSYAIYDPLDLIQKTGKDYNPFGEFPHLTPYDEQDWLKVVINKQFGHSVSQKKIGTPDNRIFNSPSWDIAGAVEDIEVPEEPVAIRTKTDAGFGIKYVTLYWRINSSLGTFQLPPKFRNAKPLWYPAGKVVNLPISLQFKNPDITSPASTYSFVLNSPYATPGHIMPYATTPNPHDALSIVTEGSNYWGRWNRTWGDRNDDTHVLPRINKFPKNISKVFWAAPSVEWTTNDGYLNDIFYLNRAIPRLENNGNGLSIQTGLAGGGTRYNAGTWKILYVKNKEGLKNKPDLSKVDLTWDFNQQKFNASHFQNQEHKSSWIVSITSNNGNPLLYDPLNYYAMLGPFRAPELPE</sequence>
<protein>
    <submittedName>
        <fullName evidence="2">Uncharacterized protein</fullName>
    </submittedName>
</protein>
<feature type="region of interest" description="Disordered" evidence="1">
    <location>
        <begin position="152"/>
        <end position="186"/>
    </location>
</feature>
<dbReference type="AlphaFoldDB" id="A0AAP5Y2Y6"/>
<dbReference type="RefSeq" id="WP_318047085.1">
    <property type="nucleotide sequence ID" value="NZ_JAWPFQ010000031.1"/>
</dbReference>
<evidence type="ECO:0000256" key="1">
    <source>
        <dbReference type="SAM" id="MobiDB-lite"/>
    </source>
</evidence>
<name>A0AAP5Y2Y6_9BACT</name>
<dbReference type="Proteomes" id="UP001287983">
    <property type="component" value="Unassembled WGS sequence"/>
</dbReference>
<comment type="caution">
    <text evidence="2">The sequence shown here is derived from an EMBL/GenBank/DDBJ whole genome shotgun (WGS) entry which is preliminary data.</text>
</comment>